<comment type="caution">
    <text evidence="2">The sequence shown here is derived from an EMBL/GenBank/DDBJ whole genome shotgun (WGS) entry which is preliminary data.</text>
</comment>
<feature type="compositionally biased region" description="Low complexity" evidence="1">
    <location>
        <begin position="81"/>
        <end position="93"/>
    </location>
</feature>
<organism evidence="2 3">
    <name type="scientific">Ephemerocybe angulata</name>
    <dbReference type="NCBI Taxonomy" id="980116"/>
    <lineage>
        <taxon>Eukaryota</taxon>
        <taxon>Fungi</taxon>
        <taxon>Dikarya</taxon>
        <taxon>Basidiomycota</taxon>
        <taxon>Agaricomycotina</taxon>
        <taxon>Agaricomycetes</taxon>
        <taxon>Agaricomycetidae</taxon>
        <taxon>Agaricales</taxon>
        <taxon>Agaricineae</taxon>
        <taxon>Psathyrellaceae</taxon>
        <taxon>Ephemerocybe</taxon>
    </lineage>
</organism>
<evidence type="ECO:0000256" key="1">
    <source>
        <dbReference type="SAM" id="MobiDB-lite"/>
    </source>
</evidence>
<sequence>MCYPAVLSLCSSDVRAQAPRRAKAILAREGVQGAPQLDHLSAWAQSTAGHGWHELEHRVRFRYSGGNHARQASIPCSSPLSASGYRRARASGATPPEAEPPSSTIPVYNRGRAEGTGDRCAVHRSGGGDGRKTVEEGRTDEDGRRILVLPLGEAVAISLNRPFIHPVRPRPPISGLWRDRDGWGGLESWAARGDHGEGPGMGCNLGVQFRWWHCRRRWFGGQVGSEFGEEKGQGSGESSFEMPGFYYLGLGDAD</sequence>
<proteinExistence type="predicted"/>
<dbReference type="Proteomes" id="UP000521943">
    <property type="component" value="Unassembled WGS sequence"/>
</dbReference>
<gene>
    <name evidence="2" type="ORF">DFP72DRAFT_846615</name>
</gene>
<name>A0A8H6M5C1_9AGAR</name>
<accession>A0A8H6M5C1</accession>
<reference evidence="2 3" key="1">
    <citation type="submission" date="2020-07" db="EMBL/GenBank/DDBJ databases">
        <title>Comparative genomics of pyrophilous fungi reveals a link between fire events and developmental genes.</title>
        <authorList>
            <consortium name="DOE Joint Genome Institute"/>
            <person name="Steindorff A.S."/>
            <person name="Carver A."/>
            <person name="Calhoun S."/>
            <person name="Stillman K."/>
            <person name="Liu H."/>
            <person name="Lipzen A."/>
            <person name="Pangilinan J."/>
            <person name="Labutti K."/>
            <person name="Bruns T.D."/>
            <person name="Grigoriev I.V."/>
        </authorList>
    </citation>
    <scope>NUCLEOTIDE SEQUENCE [LARGE SCALE GENOMIC DNA]</scope>
    <source>
        <strain evidence="2 3">CBS 144469</strain>
    </source>
</reference>
<feature type="region of interest" description="Disordered" evidence="1">
    <location>
        <begin position="70"/>
        <end position="138"/>
    </location>
</feature>
<feature type="compositionally biased region" description="Basic and acidic residues" evidence="1">
    <location>
        <begin position="111"/>
        <end position="121"/>
    </location>
</feature>
<dbReference type="EMBL" id="JACGCI010000026">
    <property type="protein sequence ID" value="KAF6756288.1"/>
    <property type="molecule type" value="Genomic_DNA"/>
</dbReference>
<evidence type="ECO:0000313" key="3">
    <source>
        <dbReference type="Proteomes" id="UP000521943"/>
    </source>
</evidence>
<dbReference type="AlphaFoldDB" id="A0A8H6M5C1"/>
<feature type="compositionally biased region" description="Basic and acidic residues" evidence="1">
    <location>
        <begin position="129"/>
        <end position="138"/>
    </location>
</feature>
<keyword evidence="3" id="KW-1185">Reference proteome</keyword>
<evidence type="ECO:0000313" key="2">
    <source>
        <dbReference type="EMBL" id="KAF6756288.1"/>
    </source>
</evidence>
<protein>
    <submittedName>
        <fullName evidence="2">Uncharacterized protein</fullName>
    </submittedName>
</protein>